<dbReference type="Gene3D" id="3.40.50.10900">
    <property type="entry name" value="PAC-like subunit"/>
    <property type="match status" value="1"/>
</dbReference>
<dbReference type="STRING" id="926571.NVIE_008400"/>
<dbReference type="GeneID" id="74946105"/>
<dbReference type="HOGENOM" id="CLU_1222478_0_0_2"/>
<sequence>MKAVRVEDADIRKPIVIAAMQDMGNVGSIAIDFINKSLGTRPFRHISIPFPNYVVDNGGHIDFQREKWEYRYGSGGSVVVFGGGMGQPQTNQELYDLCEDVIDIARQYSAQLVYTLGAFHTDRKYGKAPKTFFAATTQELAGQIQRLGLEPTPGSSLITGFNGLILGLAKEAGLQGIGLYAEIDDPQVPQFRAAKSLLATLEKLTYQKFRGMEELDEMASRVESEGGSGEF</sequence>
<dbReference type="PANTHER" id="PTHR35610:SF7">
    <property type="entry name" value="3-ISOPROPYLMALATE DEHYDRATASE"/>
    <property type="match status" value="1"/>
</dbReference>
<dbReference type="InterPro" id="IPR038389">
    <property type="entry name" value="PSMG2_sf"/>
</dbReference>
<dbReference type="AlphaFoldDB" id="A0A060HHL6"/>
<dbReference type="Pfam" id="PF09754">
    <property type="entry name" value="PAC2"/>
    <property type="match status" value="1"/>
</dbReference>
<gene>
    <name evidence="1" type="ORF">NVIE_008400</name>
</gene>
<dbReference type="PANTHER" id="PTHR35610">
    <property type="entry name" value="3-ISOPROPYLMALATE DEHYDRATASE-RELATED"/>
    <property type="match status" value="1"/>
</dbReference>
<dbReference type="SUPFAM" id="SSF159659">
    <property type="entry name" value="Cgl1923-like"/>
    <property type="match status" value="1"/>
</dbReference>
<organism evidence="1 2">
    <name type="scientific">Nitrososphaera viennensis EN76</name>
    <dbReference type="NCBI Taxonomy" id="926571"/>
    <lineage>
        <taxon>Archaea</taxon>
        <taxon>Nitrososphaerota</taxon>
        <taxon>Nitrososphaeria</taxon>
        <taxon>Nitrososphaerales</taxon>
        <taxon>Nitrososphaeraceae</taxon>
        <taxon>Nitrososphaera</taxon>
    </lineage>
</organism>
<dbReference type="KEGG" id="nvn:NVIE_008400"/>
<dbReference type="RefSeq" id="WP_075054149.1">
    <property type="nucleotide sequence ID" value="NZ_CP007536.1"/>
</dbReference>
<keyword evidence="2" id="KW-1185">Reference proteome</keyword>
<evidence type="ECO:0000313" key="1">
    <source>
        <dbReference type="EMBL" id="AIC15058.1"/>
    </source>
</evidence>
<dbReference type="InterPro" id="IPR019151">
    <property type="entry name" value="Proteasome_assmbl_chaperone_2"/>
</dbReference>
<evidence type="ECO:0008006" key="3">
    <source>
        <dbReference type="Google" id="ProtNLM"/>
    </source>
</evidence>
<name>A0A060HHL6_9ARCH</name>
<protein>
    <recommendedName>
        <fullName evidence="3">PAC2 family protein</fullName>
    </recommendedName>
</protein>
<evidence type="ECO:0000313" key="2">
    <source>
        <dbReference type="Proteomes" id="UP000027093"/>
    </source>
</evidence>
<proteinExistence type="predicted"/>
<accession>A0A060HHL6</accession>
<dbReference type="Proteomes" id="UP000027093">
    <property type="component" value="Chromosome"/>
</dbReference>
<dbReference type="OrthoDB" id="31247at2157"/>
<dbReference type="EMBL" id="CP007536">
    <property type="protein sequence ID" value="AIC15058.1"/>
    <property type="molecule type" value="Genomic_DNA"/>
</dbReference>
<reference evidence="1 2" key="1">
    <citation type="journal article" date="2014" name="Int. J. Syst. Evol. Microbiol.">
        <title>Nitrososphaera viennensis gen. nov., sp. nov., an aerobic and mesophilic, ammonia-oxidizing archaeon from soil and a member of the archaeal phylum Thaumarchaeota.</title>
        <authorList>
            <person name="Stieglmeier M."/>
            <person name="Klingl A."/>
            <person name="Alves R.J."/>
            <person name="Rittmann S.K."/>
            <person name="Melcher M."/>
            <person name="Leisch N."/>
            <person name="Schleper C."/>
        </authorList>
    </citation>
    <scope>NUCLEOTIDE SEQUENCE [LARGE SCALE GENOMIC DNA]</scope>
    <source>
        <strain evidence="1">EN76</strain>
    </source>
</reference>